<keyword evidence="4 10" id="KW-0812">Transmembrane</keyword>
<protein>
    <recommendedName>
        <fullName evidence="8">Mechanosensing system component YbdG</fullName>
    </recommendedName>
    <alternativeName>
        <fullName evidence="9">Mechanosensitive channel homolog YbdG</fullName>
    </alternativeName>
</protein>
<evidence type="ECO:0000313" key="13">
    <source>
        <dbReference type="Proteomes" id="UP000219048"/>
    </source>
</evidence>
<dbReference type="PANTHER" id="PTHR30414">
    <property type="entry name" value="MINICONDUCTANCE MECHANOSENSITIVE CHANNEL YBDG"/>
    <property type="match status" value="1"/>
</dbReference>
<proteinExistence type="predicted"/>
<gene>
    <name evidence="12" type="ORF">SAMN06265377_1851</name>
</gene>
<keyword evidence="5 10" id="KW-1133">Transmembrane helix</keyword>
<dbReference type="GO" id="GO:0008381">
    <property type="term" value="F:mechanosensitive monoatomic ion channel activity"/>
    <property type="evidence" value="ECO:0007669"/>
    <property type="project" value="InterPro"/>
</dbReference>
<keyword evidence="7 10" id="KW-0472">Membrane</keyword>
<dbReference type="EMBL" id="OBEH01000002">
    <property type="protein sequence ID" value="SNZ00034.1"/>
    <property type="molecule type" value="Genomic_DNA"/>
</dbReference>
<dbReference type="Proteomes" id="UP000219048">
    <property type="component" value="Unassembled WGS sequence"/>
</dbReference>
<accession>A0A285MS66</accession>
<dbReference type="InterPro" id="IPR006685">
    <property type="entry name" value="MscS_channel_2nd"/>
</dbReference>
<evidence type="ECO:0000313" key="12">
    <source>
        <dbReference type="EMBL" id="SNZ00034.1"/>
    </source>
</evidence>
<dbReference type="Pfam" id="PF00924">
    <property type="entry name" value="MS_channel_2nd"/>
    <property type="match status" value="1"/>
</dbReference>
<feature type="transmembrane region" description="Helical" evidence="10">
    <location>
        <begin position="171"/>
        <end position="188"/>
    </location>
</feature>
<dbReference type="OrthoDB" id="9775207at2"/>
<evidence type="ECO:0000256" key="1">
    <source>
        <dbReference type="ARBA" id="ARBA00004429"/>
    </source>
</evidence>
<feature type="transmembrane region" description="Helical" evidence="10">
    <location>
        <begin position="100"/>
        <end position="124"/>
    </location>
</feature>
<keyword evidence="3" id="KW-0997">Cell inner membrane</keyword>
<dbReference type="Gene3D" id="2.30.30.60">
    <property type="match status" value="1"/>
</dbReference>
<feature type="transmembrane region" description="Helical" evidence="10">
    <location>
        <begin position="145"/>
        <end position="165"/>
    </location>
</feature>
<comment type="subcellular location">
    <subcellularLocation>
        <location evidence="1">Cell inner membrane</location>
        <topology evidence="1">Multi-pass membrane protein</topology>
    </subcellularLocation>
</comment>
<evidence type="ECO:0000256" key="8">
    <source>
        <dbReference type="ARBA" id="ARBA00093630"/>
    </source>
</evidence>
<evidence type="ECO:0000256" key="3">
    <source>
        <dbReference type="ARBA" id="ARBA00022519"/>
    </source>
</evidence>
<dbReference type="InterPro" id="IPR023408">
    <property type="entry name" value="MscS_beta-dom_sf"/>
</dbReference>
<evidence type="ECO:0000259" key="11">
    <source>
        <dbReference type="Pfam" id="PF00924"/>
    </source>
</evidence>
<dbReference type="FunFam" id="2.30.30.60:FF:000002">
    <property type="entry name" value="Mechanosensitive ion channel family protein"/>
    <property type="match status" value="1"/>
</dbReference>
<dbReference type="SUPFAM" id="SSF50182">
    <property type="entry name" value="Sm-like ribonucleoproteins"/>
    <property type="match status" value="1"/>
</dbReference>
<evidence type="ECO:0000256" key="7">
    <source>
        <dbReference type="ARBA" id="ARBA00023136"/>
    </source>
</evidence>
<dbReference type="GO" id="GO:0071470">
    <property type="term" value="P:cellular response to osmotic stress"/>
    <property type="evidence" value="ECO:0007669"/>
    <property type="project" value="InterPro"/>
</dbReference>
<evidence type="ECO:0000256" key="10">
    <source>
        <dbReference type="SAM" id="Phobius"/>
    </source>
</evidence>
<dbReference type="RefSeq" id="WP_097045478.1">
    <property type="nucleotide sequence ID" value="NZ_OBEH01000002.1"/>
</dbReference>
<evidence type="ECO:0000256" key="9">
    <source>
        <dbReference type="ARBA" id="ARBA00093659"/>
    </source>
</evidence>
<evidence type="ECO:0000256" key="6">
    <source>
        <dbReference type="ARBA" id="ARBA00023016"/>
    </source>
</evidence>
<name>A0A285MS66_9FLAO</name>
<evidence type="ECO:0000256" key="5">
    <source>
        <dbReference type="ARBA" id="ARBA00022989"/>
    </source>
</evidence>
<feature type="domain" description="Mechanosensitive ion channel MscS" evidence="11">
    <location>
        <begin position="190"/>
        <end position="258"/>
    </location>
</feature>
<evidence type="ECO:0000256" key="2">
    <source>
        <dbReference type="ARBA" id="ARBA00022475"/>
    </source>
</evidence>
<keyword evidence="2" id="KW-1003">Cell membrane</keyword>
<dbReference type="GO" id="GO:0005886">
    <property type="term" value="C:plasma membrane"/>
    <property type="evidence" value="ECO:0007669"/>
    <property type="project" value="UniProtKB-SubCell"/>
</dbReference>
<dbReference type="InterPro" id="IPR010920">
    <property type="entry name" value="LSM_dom_sf"/>
</dbReference>
<dbReference type="PANTHER" id="PTHR30414:SF0">
    <property type="entry name" value="MINICONDUCTANCE MECHANOSENSITIVE CHANNEL YBDG"/>
    <property type="match status" value="1"/>
</dbReference>
<feature type="transmembrane region" description="Helical" evidence="10">
    <location>
        <begin position="24"/>
        <end position="45"/>
    </location>
</feature>
<keyword evidence="6" id="KW-0346">Stress response</keyword>
<evidence type="ECO:0000256" key="4">
    <source>
        <dbReference type="ARBA" id="ARBA00022692"/>
    </source>
</evidence>
<dbReference type="AlphaFoldDB" id="A0A285MS66"/>
<sequence>MEKLSHKIYDYLIDSGLSAEWASYINLTILLIGLVVVLFLIDFILRKILVGLFTRLSINSKTHFDDLLVKNRAPRNIAHVVPLVLFYKAIPFVFRDFPVAGPFLLKTIEVIGIFLFLWIVRSLLHTIKDFLKTLPILKDKPIDSYIQVFMIFAWALGLFFAISVITGVELWKFFTALGTASAVIILVFRDTIMGFVASIQVSINDMVRIGDWITFEKYGADGDVIEINLATVKVQNFDKTITTIPTYALISDSFKNWRGMTNSDGRRIKRALLIKQESVRFLDKSDVESLQKIQLITEYLKTRSTDIDKYNTEHNIDKSMLINGRNLTNLGIFRKYIDAYLNNHSGVNKEMTIMVRHLDPTPQGIPMEVYAFSNDKRWANYEYIMADVFDHLLAAISYFDLEGFELPSSTNFKS</sequence>
<dbReference type="InterPro" id="IPR030192">
    <property type="entry name" value="YbdG"/>
</dbReference>
<reference evidence="13" key="1">
    <citation type="submission" date="2017-09" db="EMBL/GenBank/DDBJ databases">
        <authorList>
            <person name="Varghese N."/>
            <person name="Submissions S."/>
        </authorList>
    </citation>
    <scope>NUCLEOTIDE SEQUENCE [LARGE SCALE GENOMIC DNA]</scope>
    <source>
        <strain evidence="13">DSM 25885</strain>
    </source>
</reference>
<keyword evidence="13" id="KW-1185">Reference proteome</keyword>
<organism evidence="12 13">
    <name type="scientific">Flagellimonas pacifica</name>
    <dbReference type="NCBI Taxonomy" id="1247520"/>
    <lineage>
        <taxon>Bacteria</taxon>
        <taxon>Pseudomonadati</taxon>
        <taxon>Bacteroidota</taxon>
        <taxon>Flavobacteriia</taxon>
        <taxon>Flavobacteriales</taxon>
        <taxon>Flavobacteriaceae</taxon>
        <taxon>Flagellimonas</taxon>
    </lineage>
</organism>